<feature type="region of interest" description="Disordered" evidence="1">
    <location>
        <begin position="1"/>
        <end position="25"/>
    </location>
</feature>
<dbReference type="Gramene" id="LPERR11G09530.1">
    <property type="protein sequence ID" value="LPERR11G09530.1"/>
    <property type="gene ID" value="LPERR11G09530"/>
</dbReference>
<organism evidence="2 3">
    <name type="scientific">Leersia perrieri</name>
    <dbReference type="NCBI Taxonomy" id="77586"/>
    <lineage>
        <taxon>Eukaryota</taxon>
        <taxon>Viridiplantae</taxon>
        <taxon>Streptophyta</taxon>
        <taxon>Embryophyta</taxon>
        <taxon>Tracheophyta</taxon>
        <taxon>Spermatophyta</taxon>
        <taxon>Magnoliopsida</taxon>
        <taxon>Liliopsida</taxon>
        <taxon>Poales</taxon>
        <taxon>Poaceae</taxon>
        <taxon>BOP clade</taxon>
        <taxon>Oryzoideae</taxon>
        <taxon>Oryzeae</taxon>
        <taxon>Oryzinae</taxon>
        <taxon>Leersia</taxon>
    </lineage>
</organism>
<feature type="compositionally biased region" description="Basic and acidic residues" evidence="1">
    <location>
        <begin position="1"/>
        <end position="10"/>
    </location>
</feature>
<reference evidence="2 3" key="1">
    <citation type="submission" date="2012-08" db="EMBL/GenBank/DDBJ databases">
        <title>Oryza genome evolution.</title>
        <authorList>
            <person name="Wing R.A."/>
        </authorList>
    </citation>
    <scope>NUCLEOTIDE SEQUENCE</scope>
</reference>
<dbReference type="SUPFAM" id="SSF46689">
    <property type="entry name" value="Homeodomain-like"/>
    <property type="match status" value="1"/>
</dbReference>
<evidence type="ECO:0000313" key="3">
    <source>
        <dbReference type="Proteomes" id="UP000032180"/>
    </source>
</evidence>
<accession>A0A0D9XRL5</accession>
<feature type="region of interest" description="Disordered" evidence="1">
    <location>
        <begin position="512"/>
        <end position="545"/>
    </location>
</feature>
<name>A0A0D9XRL5_9ORYZ</name>
<reference evidence="2" key="3">
    <citation type="submission" date="2015-04" db="UniProtKB">
        <authorList>
            <consortium name="EnsemblPlants"/>
        </authorList>
    </citation>
    <scope>IDENTIFICATION</scope>
</reference>
<dbReference type="EnsemblPlants" id="LPERR11G09530.1">
    <property type="protein sequence ID" value="LPERR11G09530.1"/>
    <property type="gene ID" value="LPERR11G09530"/>
</dbReference>
<evidence type="ECO:0000256" key="1">
    <source>
        <dbReference type="SAM" id="MobiDB-lite"/>
    </source>
</evidence>
<feature type="compositionally biased region" description="Polar residues" evidence="1">
    <location>
        <begin position="516"/>
        <end position="528"/>
    </location>
</feature>
<dbReference type="InterPro" id="IPR009057">
    <property type="entry name" value="Homeodomain-like_sf"/>
</dbReference>
<protein>
    <recommendedName>
        <fullName evidence="4">SANT domain-containing protein</fullName>
    </recommendedName>
</protein>
<evidence type="ECO:0008006" key="4">
    <source>
        <dbReference type="Google" id="ProtNLM"/>
    </source>
</evidence>
<evidence type="ECO:0000313" key="2">
    <source>
        <dbReference type="EnsemblPlants" id="LPERR11G09530.1"/>
    </source>
</evidence>
<dbReference type="AlphaFoldDB" id="A0A0D9XRL5"/>
<keyword evidence="3" id="KW-1185">Reference proteome</keyword>
<reference evidence="3" key="2">
    <citation type="submission" date="2013-12" db="EMBL/GenBank/DDBJ databases">
        <authorList>
            <person name="Yu Y."/>
            <person name="Lee S."/>
            <person name="de Baynast K."/>
            <person name="Wissotski M."/>
            <person name="Liu L."/>
            <person name="Talag J."/>
            <person name="Goicoechea J."/>
            <person name="Angelova A."/>
            <person name="Jetty R."/>
            <person name="Kudrna D."/>
            <person name="Golser W."/>
            <person name="Rivera L."/>
            <person name="Zhang J."/>
            <person name="Wing R."/>
        </authorList>
    </citation>
    <scope>NUCLEOTIDE SEQUENCE</scope>
</reference>
<dbReference type="HOGENOM" id="CLU_476842_0_0_1"/>
<proteinExistence type="predicted"/>
<dbReference type="STRING" id="77586.A0A0D9XRL5"/>
<sequence length="545" mass="59817">MDKPVDDDSAKNVSPDDEIREKGETEWTDDELHRFMKAMDNSNFDLKMISNYVGTRTICECKDLCHKYQRLFCSVMIHEANENIVVEEVSNSTPENGVTRLRSAISSKPCSMDNEQDQRPSIGDHGNEDAFIVSMSIAHDDQIKSPENNPQLCITTMDGKYSALYDLDIVRSPVQSEKMELNPVGIDNKVITQKENPQISHENSEPVIHSKGSSCVKLNGIELSSSDNANIDFNRNLSKTASGVNSPRVAVSFDLSSSPVVDLMESETSHTETLTGSSSPTLPATNVLVSENGKRGSIRSELPDNCLKSSKFHQEGQSFPTMQIGTTIESSFSQADDILSAQKIQHPKTTILETTKDPAKKTSFVRIFGKIFNEDSCMEVNSNSDKYSNIDDGLTFNVTTSMVLPNTMCGDLACPSRLRSSDLFKMGQNNLSNVRTGSTDLVNNQQAADSNVISFGKTRDDVASHLWTVPSGIVNLGEQPVKNSTLEGRRMFNGYPCLSDLTHMIANFQALGSGGQSTKTDGGSTRNTKAMESKQQCKEISPQIS</sequence>
<dbReference type="Proteomes" id="UP000032180">
    <property type="component" value="Chromosome 11"/>
</dbReference>